<dbReference type="EMBL" id="CP001928">
    <property type="protein sequence ID" value="ADI39056.1"/>
    <property type="molecule type" value="Genomic_DNA"/>
</dbReference>
<sequence length="76" mass="8557">MFFSKLPYGVSGEYTVSPKPCSLAVDEMKEEGLLEEVEINFEPQLKILVNKRWKADSDSITDSAPVSIRGRMTISF</sequence>
<dbReference type="AlphaFoldDB" id="D6YSL1"/>
<dbReference type="HOGENOM" id="CLU_2653563_0_0_0"/>
<reference evidence="1 2" key="1">
    <citation type="journal article" date="2010" name="PLoS ONE">
        <title>The Waddlia genome: a window into chlamydial biology.</title>
        <authorList>
            <person name="Bertelli C."/>
            <person name="Collyn F."/>
            <person name="Croxatto A."/>
            <person name="Ruckert C."/>
            <person name="Polkinghorne A."/>
            <person name="Kebbi-Beghdadi C."/>
            <person name="Goesmann A."/>
            <person name="Vaughan L."/>
            <person name="Greub G."/>
        </authorList>
    </citation>
    <scope>NUCLEOTIDE SEQUENCE [LARGE SCALE GENOMIC DNA]</scope>
    <source>
        <strain evidence="2">ATCC VR-1470 / WSU 86-1044</strain>
    </source>
</reference>
<evidence type="ECO:0000313" key="2">
    <source>
        <dbReference type="Proteomes" id="UP000001505"/>
    </source>
</evidence>
<evidence type="ECO:0000313" key="1">
    <source>
        <dbReference type="EMBL" id="ADI39056.1"/>
    </source>
</evidence>
<proteinExistence type="predicted"/>
<dbReference type="KEGG" id="wch:wcw_1712"/>
<name>D6YSL1_WADCW</name>
<organism evidence="1 2">
    <name type="scientific">Waddlia chondrophila (strain ATCC VR-1470 / WSU 86-1044)</name>
    <dbReference type="NCBI Taxonomy" id="716544"/>
    <lineage>
        <taxon>Bacteria</taxon>
        <taxon>Pseudomonadati</taxon>
        <taxon>Chlamydiota</taxon>
        <taxon>Chlamydiia</taxon>
        <taxon>Parachlamydiales</taxon>
        <taxon>Waddliaceae</taxon>
        <taxon>Waddlia</taxon>
    </lineage>
</organism>
<accession>D6YSL1</accession>
<keyword evidence="2" id="KW-1185">Reference proteome</keyword>
<dbReference type="Proteomes" id="UP000001505">
    <property type="component" value="Chromosome"/>
</dbReference>
<gene>
    <name evidence="1" type="ordered locus">wcw_1712</name>
</gene>
<protein>
    <submittedName>
        <fullName evidence="1">Uncharacterized protein</fullName>
    </submittedName>
</protein>